<sequence length="98" mass="11177">MRLQRHKIGIEDFELLTLISKGAFGEVRLCVKNTATKQTTINRPERRNAFRPHTIMELIRAFNDARDDSMIGVIILTGKVGGIKDEYTNVDIDEVCEE</sequence>
<name>A0ACB9CEP9_9ASTR</name>
<gene>
    <name evidence="1" type="ORF">L1987_63947</name>
</gene>
<evidence type="ECO:0000313" key="2">
    <source>
        <dbReference type="Proteomes" id="UP001056120"/>
    </source>
</evidence>
<dbReference type="EMBL" id="CM042038">
    <property type="protein sequence ID" value="KAI3732739.1"/>
    <property type="molecule type" value="Genomic_DNA"/>
</dbReference>
<accession>A0ACB9CEP9</accession>
<reference evidence="2" key="1">
    <citation type="journal article" date="2022" name="Mol. Ecol. Resour.">
        <title>The genomes of chicory, endive, great burdock and yacon provide insights into Asteraceae palaeo-polyploidization history and plant inulin production.</title>
        <authorList>
            <person name="Fan W."/>
            <person name="Wang S."/>
            <person name="Wang H."/>
            <person name="Wang A."/>
            <person name="Jiang F."/>
            <person name="Liu H."/>
            <person name="Zhao H."/>
            <person name="Xu D."/>
            <person name="Zhang Y."/>
        </authorList>
    </citation>
    <scope>NUCLEOTIDE SEQUENCE [LARGE SCALE GENOMIC DNA]</scope>
    <source>
        <strain evidence="2">cv. Yunnan</strain>
    </source>
</reference>
<keyword evidence="2" id="KW-1185">Reference proteome</keyword>
<comment type="caution">
    <text evidence="1">The sequence shown here is derived from an EMBL/GenBank/DDBJ whole genome shotgun (WGS) entry which is preliminary data.</text>
</comment>
<organism evidence="1 2">
    <name type="scientific">Smallanthus sonchifolius</name>
    <dbReference type="NCBI Taxonomy" id="185202"/>
    <lineage>
        <taxon>Eukaryota</taxon>
        <taxon>Viridiplantae</taxon>
        <taxon>Streptophyta</taxon>
        <taxon>Embryophyta</taxon>
        <taxon>Tracheophyta</taxon>
        <taxon>Spermatophyta</taxon>
        <taxon>Magnoliopsida</taxon>
        <taxon>eudicotyledons</taxon>
        <taxon>Gunneridae</taxon>
        <taxon>Pentapetalae</taxon>
        <taxon>asterids</taxon>
        <taxon>campanulids</taxon>
        <taxon>Asterales</taxon>
        <taxon>Asteraceae</taxon>
        <taxon>Asteroideae</taxon>
        <taxon>Heliantheae alliance</taxon>
        <taxon>Millerieae</taxon>
        <taxon>Smallanthus</taxon>
    </lineage>
</organism>
<dbReference type="Proteomes" id="UP001056120">
    <property type="component" value="Linkage Group LG21"/>
</dbReference>
<proteinExistence type="predicted"/>
<reference evidence="1 2" key="2">
    <citation type="journal article" date="2022" name="Mol. Ecol. Resour.">
        <title>The genomes of chicory, endive, great burdock and yacon provide insights into Asteraceae paleo-polyploidization history and plant inulin production.</title>
        <authorList>
            <person name="Fan W."/>
            <person name="Wang S."/>
            <person name="Wang H."/>
            <person name="Wang A."/>
            <person name="Jiang F."/>
            <person name="Liu H."/>
            <person name="Zhao H."/>
            <person name="Xu D."/>
            <person name="Zhang Y."/>
        </authorList>
    </citation>
    <scope>NUCLEOTIDE SEQUENCE [LARGE SCALE GENOMIC DNA]</scope>
    <source>
        <strain evidence="2">cv. Yunnan</strain>
        <tissue evidence="1">Leaves</tissue>
    </source>
</reference>
<evidence type="ECO:0000313" key="1">
    <source>
        <dbReference type="EMBL" id="KAI3732739.1"/>
    </source>
</evidence>
<protein>
    <submittedName>
        <fullName evidence="1">Uncharacterized protein</fullName>
    </submittedName>
</protein>